<feature type="chain" id="PRO_5011440213" evidence="10">
    <location>
        <begin position="25"/>
        <end position="834"/>
    </location>
</feature>
<dbReference type="AlphaFoldDB" id="A0A1H8N950"/>
<evidence type="ECO:0000256" key="9">
    <source>
        <dbReference type="SAM" id="Phobius"/>
    </source>
</evidence>
<dbReference type="SUPFAM" id="SSF81296">
    <property type="entry name" value="E set domains"/>
    <property type="match status" value="1"/>
</dbReference>
<dbReference type="InterPro" id="IPR018087">
    <property type="entry name" value="Glyco_hydro_5_CS"/>
</dbReference>
<dbReference type="STRING" id="872970.SAMN04488134_105171"/>
<keyword evidence="9" id="KW-0812">Transmembrane</keyword>
<protein>
    <submittedName>
        <fullName evidence="14">LPXTG-motif cell wall anchor domain-containing protein</fullName>
    </submittedName>
</protein>
<keyword evidence="5" id="KW-0119">Carbohydrate metabolism</keyword>
<dbReference type="InterPro" id="IPR001547">
    <property type="entry name" value="Glyco_hydro_5"/>
</dbReference>
<dbReference type="InterPro" id="IPR050386">
    <property type="entry name" value="Glycosyl_hydrolase_5"/>
</dbReference>
<proteinExistence type="inferred from homology"/>
<keyword evidence="9" id="KW-0472">Membrane</keyword>
<comment type="similarity">
    <text evidence="1">Belongs to the glycosyl hydrolase 5 (cellulase A) family.</text>
</comment>
<feature type="domain" description="Glycoside hydrolase family 5" evidence="11">
    <location>
        <begin position="54"/>
        <end position="332"/>
    </location>
</feature>
<gene>
    <name evidence="14" type="ORF">SAMN04488134_105171</name>
</gene>
<dbReference type="GO" id="GO:0008422">
    <property type="term" value="F:beta-glucosidase activity"/>
    <property type="evidence" value="ECO:0007669"/>
    <property type="project" value="TreeGrafter"/>
</dbReference>
<evidence type="ECO:0000256" key="1">
    <source>
        <dbReference type="ARBA" id="ARBA00005641"/>
    </source>
</evidence>
<feature type="signal peptide" evidence="10">
    <location>
        <begin position="1"/>
        <end position="24"/>
    </location>
</feature>
<evidence type="ECO:0000259" key="13">
    <source>
        <dbReference type="Pfam" id="PF18448"/>
    </source>
</evidence>
<evidence type="ECO:0000256" key="10">
    <source>
        <dbReference type="SAM" id="SignalP"/>
    </source>
</evidence>
<dbReference type="InterPro" id="IPR013783">
    <property type="entry name" value="Ig-like_fold"/>
</dbReference>
<dbReference type="Gene3D" id="3.20.20.80">
    <property type="entry name" value="Glycosidases"/>
    <property type="match status" value="1"/>
</dbReference>
<organism evidence="14 15">
    <name type="scientific">Amphibacillus marinus</name>
    <dbReference type="NCBI Taxonomy" id="872970"/>
    <lineage>
        <taxon>Bacteria</taxon>
        <taxon>Bacillati</taxon>
        <taxon>Bacillota</taxon>
        <taxon>Bacilli</taxon>
        <taxon>Bacillales</taxon>
        <taxon>Bacillaceae</taxon>
        <taxon>Amphibacillus</taxon>
    </lineage>
</organism>
<evidence type="ECO:0000256" key="2">
    <source>
        <dbReference type="ARBA" id="ARBA00022729"/>
    </source>
</evidence>
<dbReference type="GO" id="GO:0005576">
    <property type="term" value="C:extracellular region"/>
    <property type="evidence" value="ECO:0007669"/>
    <property type="project" value="TreeGrafter"/>
</dbReference>
<dbReference type="RefSeq" id="WP_091497167.1">
    <property type="nucleotide sequence ID" value="NZ_FODJ01000005.1"/>
</dbReference>
<dbReference type="EMBL" id="FODJ01000005">
    <property type="protein sequence ID" value="SEO26130.1"/>
    <property type="molecule type" value="Genomic_DNA"/>
</dbReference>
<feature type="compositionally biased region" description="Acidic residues" evidence="8">
    <location>
        <begin position="572"/>
        <end position="585"/>
    </location>
</feature>
<evidence type="ECO:0000256" key="4">
    <source>
        <dbReference type="ARBA" id="ARBA00023001"/>
    </source>
</evidence>
<feature type="domain" description="Carbohydrate binding X2" evidence="12">
    <location>
        <begin position="364"/>
        <end position="445"/>
    </location>
</feature>
<keyword evidence="4" id="KW-0136">Cellulose degradation</keyword>
<evidence type="ECO:0000313" key="14">
    <source>
        <dbReference type="EMBL" id="SEO26130.1"/>
    </source>
</evidence>
<dbReference type="Proteomes" id="UP000199300">
    <property type="component" value="Unassembled WGS sequence"/>
</dbReference>
<dbReference type="Pfam" id="PF03442">
    <property type="entry name" value="CBM_X2"/>
    <property type="match status" value="1"/>
</dbReference>
<keyword evidence="7" id="KW-0624">Polysaccharide degradation</keyword>
<keyword evidence="15" id="KW-1185">Reference proteome</keyword>
<evidence type="ECO:0000256" key="6">
    <source>
        <dbReference type="ARBA" id="ARBA00023295"/>
    </source>
</evidence>
<feature type="region of interest" description="Disordered" evidence="8">
    <location>
        <begin position="768"/>
        <end position="797"/>
    </location>
</feature>
<dbReference type="Pfam" id="PF18448">
    <property type="entry name" value="CBM46"/>
    <property type="match status" value="1"/>
</dbReference>
<feature type="region of interest" description="Disordered" evidence="8">
    <location>
        <begin position="561"/>
        <end position="586"/>
    </location>
</feature>
<dbReference type="InterPro" id="IPR014756">
    <property type="entry name" value="Ig_E-set"/>
</dbReference>
<evidence type="ECO:0000256" key="7">
    <source>
        <dbReference type="ARBA" id="ARBA00023326"/>
    </source>
</evidence>
<dbReference type="PANTHER" id="PTHR31297">
    <property type="entry name" value="GLUCAN ENDO-1,6-BETA-GLUCOSIDASE B"/>
    <property type="match status" value="1"/>
</dbReference>
<feature type="domain" description="Endoglucanase B carbohydrate binding" evidence="13">
    <location>
        <begin position="450"/>
        <end position="560"/>
    </location>
</feature>
<feature type="compositionally biased region" description="Polar residues" evidence="8">
    <location>
        <begin position="775"/>
        <end position="797"/>
    </location>
</feature>
<dbReference type="GO" id="GO:0009986">
    <property type="term" value="C:cell surface"/>
    <property type="evidence" value="ECO:0007669"/>
    <property type="project" value="TreeGrafter"/>
</dbReference>
<dbReference type="GO" id="GO:0030245">
    <property type="term" value="P:cellulose catabolic process"/>
    <property type="evidence" value="ECO:0007669"/>
    <property type="project" value="UniProtKB-KW"/>
</dbReference>
<dbReference type="PROSITE" id="PS00659">
    <property type="entry name" value="GLYCOSYL_HYDROL_F5"/>
    <property type="match status" value="1"/>
</dbReference>
<feature type="transmembrane region" description="Helical" evidence="9">
    <location>
        <begin position="806"/>
        <end position="827"/>
    </location>
</feature>
<keyword evidence="9" id="KW-1133">Transmembrane helix</keyword>
<dbReference type="Pfam" id="PF00150">
    <property type="entry name" value="Cellulase"/>
    <property type="match status" value="1"/>
</dbReference>
<dbReference type="InterPro" id="IPR040946">
    <property type="entry name" value="CBM46"/>
</dbReference>
<keyword evidence="3" id="KW-0378">Hydrolase</keyword>
<evidence type="ECO:0000259" key="11">
    <source>
        <dbReference type="Pfam" id="PF00150"/>
    </source>
</evidence>
<evidence type="ECO:0000256" key="3">
    <source>
        <dbReference type="ARBA" id="ARBA00022801"/>
    </source>
</evidence>
<evidence type="ECO:0000256" key="5">
    <source>
        <dbReference type="ARBA" id="ARBA00023277"/>
    </source>
</evidence>
<evidence type="ECO:0000259" key="12">
    <source>
        <dbReference type="Pfam" id="PF03442"/>
    </source>
</evidence>
<dbReference type="PANTHER" id="PTHR31297:SF41">
    <property type="entry name" value="ENDOGLUCANASE, PUTATIVE (AFU_ORTHOLOGUE AFUA_5G01830)-RELATED"/>
    <property type="match status" value="1"/>
</dbReference>
<dbReference type="SUPFAM" id="SSF51445">
    <property type="entry name" value="(Trans)glycosidases"/>
    <property type="match status" value="1"/>
</dbReference>
<dbReference type="OrthoDB" id="9800955at2"/>
<sequence>MKIKFTLVTILAFFVLLPSFTTVAEEVYDIEDYADAMQPGWNLGNTFDALGADETGWGNPRVTRELIQSIAAAGYNSIRLPITFDQRMDGAPDYTIDADFLARYTQAVDWALEADMKVMINIHHDSWVWLENQMVTDQAEALARFEAIWEQLTAHFADHSIDVMFESINEPRFNTDEEHAQELLDLLNDRFYDIVRDSGGTNAIRPLIIPTMDTSSDQEDVEPLVAWIDKIDDPYLIATVHYYSYWPFSVNIAGVTEFDQESIDHMHEQLGRVHSAFTENGIPVVVGEFGLLGFDTHVDTVQQGEKLKFFEYAIHYMQENDLVHMLWDNGQHFNRLNYTWYDQDFYNIMRAGFDGRSATAERDFIYFRQSETIADRELALNLHGLALEEISYNGTTLVDGTDYTVSSDAVLFSASFLEQVVDLDQAGVSATVELHFNQGPNWKVNLIVFDTPVTQDNTGHYHDFFIPINFNGDQLATLEAVYDDGTAAGPNDWTTFKEFGRVFSPDYGQNRITFPYDGSTGDSYLFNEIESGVPVTLRLHFWSGEVLEYELIRDGSNITGYAVENDSHEPEQPEEEEEEEEEPETVEQITVDGATVYVSDDFVNETASNSSFVLDLTDLAVTRVSLTADQVAALNEKAATIIIELPNLTIRIPAANLAGAAQIDFELLVDQALPNEQAAESAIYQLTITVDGEIIRSFAEPIELQFTYTGEATPDEHLAVYYWNSDNDSWDKVGGEVDGNYITASTDHFSIFTVFNPNIFLTEDDDLDQDEQEDSVTPTPAPEQSTPGGTGNQHAGISLPNTATSMFNYAIAGVTILLIGAGILLYIKKRQLLN</sequence>
<accession>A0A1H8N950</accession>
<evidence type="ECO:0000256" key="8">
    <source>
        <dbReference type="SAM" id="MobiDB-lite"/>
    </source>
</evidence>
<evidence type="ECO:0000313" key="15">
    <source>
        <dbReference type="Proteomes" id="UP000199300"/>
    </source>
</evidence>
<keyword evidence="2 10" id="KW-0732">Signal</keyword>
<keyword evidence="6" id="KW-0326">Glycosidase</keyword>
<dbReference type="InterPro" id="IPR005102">
    <property type="entry name" value="Carbo-bd_X2"/>
</dbReference>
<dbReference type="NCBIfam" id="TIGR01167">
    <property type="entry name" value="LPXTG_anchor"/>
    <property type="match status" value="1"/>
</dbReference>
<name>A0A1H8N950_9BACI</name>
<dbReference type="Gene3D" id="2.60.40.10">
    <property type="entry name" value="Immunoglobulins"/>
    <property type="match status" value="1"/>
</dbReference>
<dbReference type="InterPro" id="IPR017853">
    <property type="entry name" value="GH"/>
</dbReference>
<reference evidence="14 15" key="1">
    <citation type="submission" date="2016-10" db="EMBL/GenBank/DDBJ databases">
        <authorList>
            <person name="de Groot N.N."/>
        </authorList>
    </citation>
    <scope>NUCLEOTIDE SEQUENCE [LARGE SCALE GENOMIC DNA]</scope>
    <source>
        <strain evidence="14 15">CGMCC 1.10434</strain>
    </source>
</reference>